<proteinExistence type="predicted"/>
<dbReference type="RefSeq" id="WP_280600401.1">
    <property type="nucleotide sequence ID" value="NZ_JARXRN010000020.1"/>
</dbReference>
<evidence type="ECO:0008006" key="4">
    <source>
        <dbReference type="Google" id="ProtNLM"/>
    </source>
</evidence>
<reference evidence="2 3" key="1">
    <citation type="submission" date="2023-04" db="EMBL/GenBank/DDBJ databases">
        <title>Luteimonas sp. M1R5S18.</title>
        <authorList>
            <person name="Sun J.-Q."/>
        </authorList>
    </citation>
    <scope>NUCLEOTIDE SEQUENCE [LARGE SCALE GENOMIC DNA]</scope>
    <source>
        <strain evidence="2 3">M1R5S18</strain>
    </source>
</reference>
<name>A0ABT6JIT6_9GAMM</name>
<evidence type="ECO:0000313" key="3">
    <source>
        <dbReference type="Proteomes" id="UP001156831"/>
    </source>
</evidence>
<sequence>MPNSTHSSSASAHSRRAEATVVRIDWRPSRWLCGWLAVSGPLAAAAVLASEMPAPAAWPLALAAAGYGPWLARREVGRPVRSLVLAGDADRVEADGEPVTDFSLQWRGPLAFAAWRDARGRRQRLAWWPDTLPPARRRELRLAAPTPRAARRGPSMAP</sequence>
<protein>
    <recommendedName>
        <fullName evidence="4">Toxin CptA</fullName>
    </recommendedName>
</protein>
<dbReference type="Proteomes" id="UP001156831">
    <property type="component" value="Unassembled WGS sequence"/>
</dbReference>
<evidence type="ECO:0000256" key="1">
    <source>
        <dbReference type="SAM" id="MobiDB-lite"/>
    </source>
</evidence>
<comment type="caution">
    <text evidence="2">The sequence shown here is derived from an EMBL/GenBank/DDBJ whole genome shotgun (WGS) entry which is preliminary data.</text>
</comment>
<evidence type="ECO:0000313" key="2">
    <source>
        <dbReference type="EMBL" id="MDH5829981.1"/>
    </source>
</evidence>
<feature type="compositionally biased region" description="Low complexity" evidence="1">
    <location>
        <begin position="142"/>
        <end position="158"/>
    </location>
</feature>
<feature type="region of interest" description="Disordered" evidence="1">
    <location>
        <begin position="138"/>
        <end position="158"/>
    </location>
</feature>
<dbReference type="EMBL" id="JARXRN010000020">
    <property type="protein sequence ID" value="MDH5829981.1"/>
    <property type="molecule type" value="Genomic_DNA"/>
</dbReference>
<organism evidence="2 3">
    <name type="scientific">Luteimonas rhizosphaericola</name>
    <dbReference type="NCBI Taxonomy" id="3042024"/>
    <lineage>
        <taxon>Bacteria</taxon>
        <taxon>Pseudomonadati</taxon>
        <taxon>Pseudomonadota</taxon>
        <taxon>Gammaproteobacteria</taxon>
        <taxon>Lysobacterales</taxon>
        <taxon>Lysobacteraceae</taxon>
        <taxon>Luteimonas</taxon>
    </lineage>
</organism>
<keyword evidence="3" id="KW-1185">Reference proteome</keyword>
<accession>A0ABT6JIT6</accession>
<gene>
    <name evidence="2" type="ORF">QFW80_05540</name>
</gene>